<sequence>MSEYQEATIPNQPQRSRAVFSQEDFELIRVAIAHYLHEVEGQRDAVKYSNLYHRLGRVG</sequence>
<accession>A0ABT7JQV8</accession>
<reference evidence="1" key="1">
    <citation type="submission" date="2023-06" db="EMBL/GenBank/DDBJ databases">
        <title>Phylogenetic Diversity of Rhizobium strains.</title>
        <authorList>
            <person name="Moura F.T."/>
            <person name="Helene L.C.F."/>
            <person name="Hungria M."/>
        </authorList>
    </citation>
    <scope>NUCLEOTIDE SEQUENCE</scope>
    <source>
        <strain evidence="1">CCGE526</strain>
    </source>
</reference>
<dbReference type="EMBL" id="JARFYM010000004">
    <property type="protein sequence ID" value="MDL2398728.1"/>
    <property type="molecule type" value="Genomic_DNA"/>
</dbReference>
<dbReference type="Proteomes" id="UP001172645">
    <property type="component" value="Unassembled WGS sequence"/>
</dbReference>
<proteinExistence type="predicted"/>
<comment type="caution">
    <text evidence="1">The sequence shown here is derived from an EMBL/GenBank/DDBJ whole genome shotgun (WGS) entry which is preliminary data.</text>
</comment>
<protein>
    <recommendedName>
        <fullName evidence="3">Transposase</fullName>
    </recommendedName>
</protein>
<keyword evidence="2" id="KW-1185">Reference proteome</keyword>
<gene>
    <name evidence="1" type="ORF">PY649_07485</name>
</gene>
<dbReference type="RefSeq" id="WP_285867603.1">
    <property type="nucleotide sequence ID" value="NZ_JARFYM010000004.1"/>
</dbReference>
<name>A0ABT7JQV8_9HYPH</name>
<evidence type="ECO:0008006" key="3">
    <source>
        <dbReference type="Google" id="ProtNLM"/>
    </source>
</evidence>
<organism evidence="1 2">
    <name type="scientific">Rhizobium mayense</name>
    <dbReference type="NCBI Taxonomy" id="1312184"/>
    <lineage>
        <taxon>Bacteria</taxon>
        <taxon>Pseudomonadati</taxon>
        <taxon>Pseudomonadota</taxon>
        <taxon>Alphaproteobacteria</taxon>
        <taxon>Hyphomicrobiales</taxon>
        <taxon>Rhizobiaceae</taxon>
        <taxon>Rhizobium/Agrobacterium group</taxon>
        <taxon>Rhizobium</taxon>
    </lineage>
</organism>
<evidence type="ECO:0000313" key="1">
    <source>
        <dbReference type="EMBL" id="MDL2398728.1"/>
    </source>
</evidence>
<evidence type="ECO:0000313" key="2">
    <source>
        <dbReference type="Proteomes" id="UP001172645"/>
    </source>
</evidence>